<dbReference type="NCBIfam" id="TIGR01167">
    <property type="entry name" value="LPXTG_anchor"/>
    <property type="match status" value="1"/>
</dbReference>
<dbReference type="PROSITE" id="PS50847">
    <property type="entry name" value="GRAM_POS_ANCHORING"/>
    <property type="match status" value="1"/>
</dbReference>
<dbReference type="SUPFAM" id="SSF49401">
    <property type="entry name" value="Bacterial adhesins"/>
    <property type="match status" value="1"/>
</dbReference>
<dbReference type="InterPro" id="IPR026466">
    <property type="entry name" value="Fim_isopep_form_D2_dom"/>
</dbReference>
<evidence type="ECO:0000313" key="10">
    <source>
        <dbReference type="EMBL" id="CAB4943349.1"/>
    </source>
</evidence>
<dbReference type="InterPro" id="IPR001434">
    <property type="entry name" value="OmcB-like_DUF11"/>
</dbReference>
<protein>
    <submittedName>
        <fullName evidence="6">Unannotated protein</fullName>
    </submittedName>
</protein>
<dbReference type="Gene3D" id="2.60.40.740">
    <property type="match status" value="1"/>
</dbReference>
<evidence type="ECO:0000313" key="11">
    <source>
        <dbReference type="EMBL" id="CAB5075698.1"/>
    </source>
</evidence>
<dbReference type="Gene3D" id="2.60.120.260">
    <property type="entry name" value="Galactose-binding domain-like"/>
    <property type="match status" value="1"/>
</dbReference>
<evidence type="ECO:0000256" key="2">
    <source>
        <dbReference type="SAM" id="MobiDB-lite"/>
    </source>
</evidence>
<feature type="compositionally biased region" description="Low complexity" evidence="2">
    <location>
        <begin position="560"/>
        <end position="575"/>
    </location>
</feature>
<dbReference type="InterPro" id="IPR008979">
    <property type="entry name" value="Galactose-bd-like_sf"/>
</dbReference>
<dbReference type="EMBL" id="CAEZTY010000003">
    <property type="protein sequence ID" value="CAB4575767.1"/>
    <property type="molecule type" value="Genomic_DNA"/>
</dbReference>
<dbReference type="EMBL" id="CAEUNJ010000023">
    <property type="protein sequence ID" value="CAB4371246.1"/>
    <property type="molecule type" value="Genomic_DNA"/>
</dbReference>
<dbReference type="InterPro" id="IPR008966">
    <property type="entry name" value="Adhesion_dom_sf"/>
</dbReference>
<keyword evidence="3" id="KW-1133">Transmembrane helix</keyword>
<feature type="transmembrane region" description="Helical" evidence="3">
    <location>
        <begin position="839"/>
        <end position="857"/>
    </location>
</feature>
<dbReference type="EMBL" id="CAFBNJ010000011">
    <property type="protein sequence ID" value="CAB4943349.1"/>
    <property type="molecule type" value="Genomic_DNA"/>
</dbReference>
<keyword evidence="3" id="KW-0472">Membrane</keyword>
<evidence type="ECO:0000313" key="5">
    <source>
        <dbReference type="EMBL" id="CAB4330709.1"/>
    </source>
</evidence>
<dbReference type="EMBL" id="CAESAL010000003">
    <property type="protein sequence ID" value="CAB4330709.1"/>
    <property type="molecule type" value="Genomic_DNA"/>
</dbReference>
<keyword evidence="3" id="KW-0812">Transmembrane</keyword>
<dbReference type="EMBL" id="CAFAAD010000005">
    <property type="protein sequence ID" value="CAB4781395.1"/>
    <property type="molecule type" value="Genomic_DNA"/>
</dbReference>
<evidence type="ECO:0000313" key="7">
    <source>
        <dbReference type="EMBL" id="CAB4575767.1"/>
    </source>
</evidence>
<evidence type="ECO:0000259" key="4">
    <source>
        <dbReference type="PROSITE" id="PS50847"/>
    </source>
</evidence>
<evidence type="ECO:0000256" key="3">
    <source>
        <dbReference type="SAM" id="Phobius"/>
    </source>
</evidence>
<dbReference type="InterPro" id="IPR047589">
    <property type="entry name" value="DUF11_rpt"/>
</dbReference>
<dbReference type="Pfam" id="PF00746">
    <property type="entry name" value="Gram_pos_anchor"/>
    <property type="match status" value="1"/>
</dbReference>
<dbReference type="NCBIfam" id="TIGR04226">
    <property type="entry name" value="RrgB_K2N_iso_D2"/>
    <property type="match status" value="1"/>
</dbReference>
<dbReference type="AlphaFoldDB" id="A0A6J6ALF7"/>
<feature type="region of interest" description="Disordered" evidence="2">
    <location>
        <begin position="552"/>
        <end position="575"/>
    </location>
</feature>
<sequence length="863" mass="86866">MIRLLTALTLVASGLALTITSVATNSTPALAATTCPPSPSQLDNGGFEAPVIPNNSYRLVNENAVPGWSTTATDKQIELWSTPFNGVTAFEGRQFAELNATQASALYQDLPTTPGQTLTWSLAHRARQGTDTMRVVIGSPGASGVENSRFSDTTAGWGRHTGTYVVPANQTITRFAFEAVSSGSGNPTIGNFLDDISFGTPACVLATKSVTPEGPRNVGDTVTYTIGVENEGGSATSDVVITDVLPAGVEYVAGSLMAPGTYTAQTRTLTFRPSTSPNPPVIIGPGELVEVTFQAKILPSASGTTIANFATVAATDGLGITDTFNTNSVSTPVPVAADVAISKNFDPSEIASAGTTTMSLLVANNGPGIAASVTATDALPTGLTVTGQLPSGCSITSGTITCAFGDLGPGVTVLRQITIAAPSVVTATSYMNTARVTTTTNDYNLSNNASIAGLAVAALSPAHLDIAKIVTRPNVLAGDLDSVLIGVLNSGQTSTASDLVVTDTIPTGFAVITANWHSDANSGVCSITTLISCPIGILGPGSTAVVTVSGQTSPDLAPGSTLTDTATATSTGTNSPTAQATITVGANADLYLRKQSVSNALAGQPLDYTVVVENIGPSTAYSASVSDALPAGITVTALPQNCTVTNQTMTCALGDLEPGDIATLPYTVELPLAGGTFTNTATVTSTTPSTDPSHASDSTTTAVIPVADLEATKTASKDSAKIGDTITYTVTVTNLGPGAATSVQVVDDNAVGGLRRVSTSPSIGSIDPTTGNWLIGSLAVGESVTNTITAVAIEVGTVANSVFVESANPDNDGDNNTASATVVVAGSGLPATGTNSARLLGLGGLTLLLGGILVLVSRRRTTA</sequence>
<accession>A0A6J6ALF7</accession>
<gene>
    <name evidence="7" type="ORF">UFOPK1762_00163</name>
    <name evidence="8" type="ORF">UFOPK2624_00926</name>
    <name evidence="9" type="ORF">UFOPK2969_00114</name>
    <name evidence="5" type="ORF">UFOPK3331_00152</name>
    <name evidence="10" type="ORF">UFOPK3785_00350</name>
    <name evidence="6" type="ORF">UFOPK4201_00705</name>
    <name evidence="11" type="ORF">UFOPK4371_00557</name>
</gene>
<dbReference type="PANTHER" id="PTHR34819">
    <property type="entry name" value="LARGE CYSTEINE-RICH PERIPLASMIC PROTEIN OMCB"/>
    <property type="match status" value="1"/>
</dbReference>
<proteinExistence type="predicted"/>
<keyword evidence="1" id="KW-0964">Secreted</keyword>
<organism evidence="6">
    <name type="scientific">freshwater metagenome</name>
    <dbReference type="NCBI Taxonomy" id="449393"/>
    <lineage>
        <taxon>unclassified sequences</taxon>
        <taxon>metagenomes</taxon>
        <taxon>ecological metagenomes</taxon>
    </lineage>
</organism>
<dbReference type="EMBL" id="CAEZXY010000034">
    <property type="protein sequence ID" value="CAB4707950.1"/>
    <property type="molecule type" value="Genomic_DNA"/>
</dbReference>
<dbReference type="NCBIfam" id="TIGR01451">
    <property type="entry name" value="B_ant_repeat"/>
    <property type="match status" value="3"/>
</dbReference>
<dbReference type="EMBL" id="CAFBRD010000020">
    <property type="protein sequence ID" value="CAB5075698.1"/>
    <property type="molecule type" value="Genomic_DNA"/>
</dbReference>
<evidence type="ECO:0000313" key="8">
    <source>
        <dbReference type="EMBL" id="CAB4707950.1"/>
    </source>
</evidence>
<dbReference type="InterPro" id="IPR051172">
    <property type="entry name" value="Chlamydia_OmcB"/>
</dbReference>
<feature type="domain" description="Gram-positive cocci surface proteins LPxTG" evidence="4">
    <location>
        <begin position="829"/>
        <end position="863"/>
    </location>
</feature>
<evidence type="ECO:0000313" key="6">
    <source>
        <dbReference type="EMBL" id="CAB4371246.1"/>
    </source>
</evidence>
<dbReference type="Gene3D" id="2.60.40.10">
    <property type="entry name" value="Immunoglobulins"/>
    <property type="match status" value="2"/>
</dbReference>
<reference evidence="6" key="1">
    <citation type="submission" date="2020-05" db="EMBL/GenBank/DDBJ databases">
        <authorList>
            <person name="Chiriac C."/>
            <person name="Salcher M."/>
            <person name="Ghai R."/>
            <person name="Kavagutti S V."/>
        </authorList>
    </citation>
    <scope>NUCLEOTIDE SEQUENCE</scope>
</reference>
<evidence type="ECO:0000256" key="1">
    <source>
        <dbReference type="ARBA" id="ARBA00022525"/>
    </source>
</evidence>
<dbReference type="InterPro" id="IPR013783">
    <property type="entry name" value="Ig-like_fold"/>
</dbReference>
<dbReference type="SUPFAM" id="SSF49785">
    <property type="entry name" value="Galactose-binding domain-like"/>
    <property type="match status" value="1"/>
</dbReference>
<name>A0A6J6ALF7_9ZZZZ</name>
<evidence type="ECO:0000313" key="9">
    <source>
        <dbReference type="EMBL" id="CAB4781395.1"/>
    </source>
</evidence>
<dbReference type="PANTHER" id="PTHR34819:SF3">
    <property type="entry name" value="CELL SURFACE PROTEIN"/>
    <property type="match status" value="1"/>
</dbReference>
<dbReference type="Pfam" id="PF01345">
    <property type="entry name" value="DUF11"/>
    <property type="match status" value="5"/>
</dbReference>
<dbReference type="InterPro" id="IPR019931">
    <property type="entry name" value="LPXTG_anchor"/>
</dbReference>